<evidence type="ECO:0008006" key="5">
    <source>
        <dbReference type="Google" id="ProtNLM"/>
    </source>
</evidence>
<dbReference type="InterPro" id="IPR011010">
    <property type="entry name" value="DNA_brk_join_enz"/>
</dbReference>
<dbReference type="Proteomes" id="UP001281761">
    <property type="component" value="Unassembled WGS sequence"/>
</dbReference>
<dbReference type="EMBL" id="JARBJD010000001">
    <property type="protein sequence ID" value="KAK2964707.1"/>
    <property type="molecule type" value="Genomic_DNA"/>
</dbReference>
<sequence>MLAGRASRSQKHRWVFMMWESDCHFCRISPLFTLNPEAVTDFLRTLGSNSILCLSALKKTIRGALLTLNAIHTGKPTSEFKHWTIKDELDFVKKEKRDPDPSFAKSPCLITDLTLILDHISDIHPKKAFESSLFLFSLCCGARASTCAEVRLKDIIRVICLPDTEVLLITFRLHKMKGSTSNNMVVTMEGSLFEKDTVNVIFWLEKHIRITFGLSLVSYDTWGTMVDLEFPIWGCGTDAMRTQFQKRAFQAGFPINHFGFHSFRSGFISSAVIKAGDDEQARTRVLEQCAIVAKWIPFSSTEMGYIKESTIRQRVPKAIV</sequence>
<dbReference type="SUPFAM" id="SSF56349">
    <property type="entry name" value="DNA breaking-rejoining enzymes"/>
    <property type="match status" value="1"/>
</dbReference>
<evidence type="ECO:0000313" key="2">
    <source>
        <dbReference type="EMBL" id="KAK2948187.1"/>
    </source>
</evidence>
<name>A0ABQ9YLT4_9EUKA</name>
<protein>
    <recommendedName>
        <fullName evidence="5">Tyr recombinase domain-containing protein</fullName>
    </recommendedName>
</protein>
<proteinExistence type="predicted"/>
<gene>
    <name evidence="2" type="ORF">BLNAU_16896</name>
    <name evidence="3" type="ORF">BLNAU_7</name>
</gene>
<evidence type="ECO:0000313" key="3">
    <source>
        <dbReference type="EMBL" id="KAK2964707.1"/>
    </source>
</evidence>
<accession>A0ABQ9YLT4</accession>
<evidence type="ECO:0000313" key="4">
    <source>
        <dbReference type="Proteomes" id="UP001281761"/>
    </source>
</evidence>
<dbReference type="EMBL" id="JARBJD010000182">
    <property type="protein sequence ID" value="KAK2948187.1"/>
    <property type="molecule type" value="Genomic_DNA"/>
</dbReference>
<reference evidence="3 4" key="1">
    <citation type="journal article" date="2022" name="bioRxiv">
        <title>Genomics of Preaxostyla Flagellates Illuminates Evolutionary Transitions and the Path Towards Mitochondrial Loss.</title>
        <authorList>
            <person name="Novak L.V.F."/>
            <person name="Treitli S.C."/>
            <person name="Pyrih J."/>
            <person name="Halakuc P."/>
            <person name="Pipaliya S.V."/>
            <person name="Vacek V."/>
            <person name="Brzon O."/>
            <person name="Soukal P."/>
            <person name="Eme L."/>
            <person name="Dacks J.B."/>
            <person name="Karnkowska A."/>
            <person name="Elias M."/>
            <person name="Hampl V."/>
        </authorList>
    </citation>
    <scope>NUCLEOTIDE SEQUENCE [LARGE SCALE GENOMIC DNA]</scope>
    <source>
        <strain evidence="3">NAU3</strain>
        <tissue evidence="3">Gut</tissue>
    </source>
</reference>
<keyword evidence="1" id="KW-0233">DNA recombination</keyword>
<dbReference type="Gene3D" id="1.10.443.10">
    <property type="entry name" value="Intergrase catalytic core"/>
    <property type="match status" value="1"/>
</dbReference>
<comment type="caution">
    <text evidence="3">The sequence shown here is derived from an EMBL/GenBank/DDBJ whole genome shotgun (WGS) entry which is preliminary data.</text>
</comment>
<organism evidence="3 4">
    <name type="scientific">Blattamonas nauphoetae</name>
    <dbReference type="NCBI Taxonomy" id="2049346"/>
    <lineage>
        <taxon>Eukaryota</taxon>
        <taxon>Metamonada</taxon>
        <taxon>Preaxostyla</taxon>
        <taxon>Oxymonadida</taxon>
        <taxon>Blattamonas</taxon>
    </lineage>
</organism>
<keyword evidence="4" id="KW-1185">Reference proteome</keyword>
<dbReference type="InterPro" id="IPR013762">
    <property type="entry name" value="Integrase-like_cat_sf"/>
</dbReference>
<evidence type="ECO:0000256" key="1">
    <source>
        <dbReference type="ARBA" id="ARBA00023172"/>
    </source>
</evidence>